<dbReference type="GO" id="GO:0008983">
    <property type="term" value="F:protein-glutamate O-methyltransferase activity"/>
    <property type="evidence" value="ECO:0007669"/>
    <property type="project" value="UniProtKB-EC"/>
</dbReference>
<dbReference type="InterPro" id="IPR022641">
    <property type="entry name" value="CheR_N"/>
</dbReference>
<dbReference type="EMBL" id="DSZU01000022">
    <property type="protein sequence ID" value="HGV54680.1"/>
    <property type="molecule type" value="Genomic_DNA"/>
</dbReference>
<gene>
    <name evidence="7" type="ORF">ENT73_01145</name>
</gene>
<dbReference type="PRINTS" id="PR00996">
    <property type="entry name" value="CHERMTFRASE"/>
</dbReference>
<evidence type="ECO:0000313" key="7">
    <source>
        <dbReference type="EMBL" id="HGV54680.1"/>
    </source>
</evidence>
<dbReference type="SMART" id="SM00138">
    <property type="entry name" value="MeTrc"/>
    <property type="match status" value="1"/>
</dbReference>
<keyword evidence="3 7" id="KW-0489">Methyltransferase</keyword>
<dbReference type="InterPro" id="IPR036804">
    <property type="entry name" value="CheR_N_sf"/>
</dbReference>
<dbReference type="InterPro" id="IPR022642">
    <property type="entry name" value="CheR_C"/>
</dbReference>
<dbReference type="Pfam" id="PF01739">
    <property type="entry name" value="CheR"/>
    <property type="match status" value="1"/>
</dbReference>
<organism evidence="7">
    <name type="scientific">Caldimicrobium thiodismutans</name>
    <dbReference type="NCBI Taxonomy" id="1653476"/>
    <lineage>
        <taxon>Bacteria</taxon>
        <taxon>Pseudomonadati</taxon>
        <taxon>Thermodesulfobacteriota</taxon>
        <taxon>Thermodesulfobacteria</taxon>
        <taxon>Thermodesulfobacteriales</taxon>
        <taxon>Thermodesulfobacteriaceae</taxon>
        <taxon>Caldimicrobium</taxon>
    </lineage>
</organism>
<dbReference type="Gene3D" id="1.10.155.10">
    <property type="entry name" value="Chemotaxis receptor methyltransferase CheR, N-terminal domain"/>
    <property type="match status" value="1"/>
</dbReference>
<dbReference type="EC" id="2.1.1.80" evidence="2"/>
<dbReference type="InterPro" id="IPR029063">
    <property type="entry name" value="SAM-dependent_MTases_sf"/>
</dbReference>
<evidence type="ECO:0000256" key="1">
    <source>
        <dbReference type="ARBA" id="ARBA00001541"/>
    </source>
</evidence>
<keyword evidence="5" id="KW-0949">S-adenosyl-L-methionine</keyword>
<dbReference type="InterPro" id="IPR050903">
    <property type="entry name" value="Bact_Chemotaxis_MeTrfase"/>
</dbReference>
<dbReference type="InterPro" id="IPR000780">
    <property type="entry name" value="CheR_MeTrfase"/>
</dbReference>
<evidence type="ECO:0000256" key="3">
    <source>
        <dbReference type="ARBA" id="ARBA00022603"/>
    </source>
</evidence>
<comment type="catalytic activity">
    <reaction evidence="1">
        <text>L-glutamyl-[protein] + S-adenosyl-L-methionine = [protein]-L-glutamate 5-O-methyl ester + S-adenosyl-L-homocysteine</text>
        <dbReference type="Rhea" id="RHEA:24452"/>
        <dbReference type="Rhea" id="RHEA-COMP:10208"/>
        <dbReference type="Rhea" id="RHEA-COMP:10311"/>
        <dbReference type="ChEBI" id="CHEBI:29973"/>
        <dbReference type="ChEBI" id="CHEBI:57856"/>
        <dbReference type="ChEBI" id="CHEBI:59789"/>
        <dbReference type="ChEBI" id="CHEBI:82795"/>
        <dbReference type="EC" id="2.1.1.80"/>
    </reaction>
</comment>
<evidence type="ECO:0000256" key="5">
    <source>
        <dbReference type="ARBA" id="ARBA00022691"/>
    </source>
</evidence>
<dbReference type="Pfam" id="PF03705">
    <property type="entry name" value="CheR_N"/>
    <property type="match status" value="1"/>
</dbReference>
<dbReference type="CDD" id="cd02440">
    <property type="entry name" value="AdoMet_MTases"/>
    <property type="match status" value="1"/>
</dbReference>
<accession>A0A832GP73</accession>
<dbReference type="GO" id="GO:0032259">
    <property type="term" value="P:methylation"/>
    <property type="evidence" value="ECO:0007669"/>
    <property type="project" value="UniProtKB-KW"/>
</dbReference>
<sequence length="273" mass="32120">MDREIFNFFTTLVEKVSGISYQAGKEYLLESRLRELALTLGYKDIKSFYEYVRKGLTPKVLNQIIDTLTTNETYFFRDHHPFEALKNQILPELFKTRAPQKTLYIWSAACSTGQEPYSIALLLREYFSNYLSQYKVYIYATDISESSLKKAKEGIYNQIEVNRGLPITFLVKYFKQDGSHWKIDESIRKMVKFEYLNLLEVSKKVREKFDLILCRYVLIYFNKEVKTQVFQSLWNCLQKGGYLLLGASEIPPSNPPDMEKKIINNSVVYYKKP</sequence>
<dbReference type="Gene3D" id="3.40.50.150">
    <property type="entry name" value="Vaccinia Virus protein VP39"/>
    <property type="match status" value="1"/>
</dbReference>
<feature type="domain" description="CheR-type methyltransferase" evidence="6">
    <location>
        <begin position="1"/>
        <end position="273"/>
    </location>
</feature>
<proteinExistence type="predicted"/>
<evidence type="ECO:0000256" key="2">
    <source>
        <dbReference type="ARBA" id="ARBA00012534"/>
    </source>
</evidence>
<dbReference type="PANTHER" id="PTHR24422:SF21">
    <property type="entry name" value="CHEMOTAXIS PROTEIN METHYLTRANSFERASE 1"/>
    <property type="match status" value="1"/>
</dbReference>
<protein>
    <recommendedName>
        <fullName evidence="2">protein-glutamate O-methyltransferase</fullName>
        <ecNumber evidence="2">2.1.1.80</ecNumber>
    </recommendedName>
</protein>
<dbReference type="PANTHER" id="PTHR24422">
    <property type="entry name" value="CHEMOTAXIS PROTEIN METHYLTRANSFERASE"/>
    <property type="match status" value="1"/>
</dbReference>
<dbReference type="AlphaFoldDB" id="A0A832GP73"/>
<reference evidence="7" key="1">
    <citation type="journal article" date="2020" name="mSystems">
        <title>Genome- and Community-Level Interaction Insights into Carbon Utilization and Element Cycling Functions of Hydrothermarchaeota in Hydrothermal Sediment.</title>
        <authorList>
            <person name="Zhou Z."/>
            <person name="Liu Y."/>
            <person name="Xu W."/>
            <person name="Pan J."/>
            <person name="Luo Z.H."/>
            <person name="Li M."/>
        </authorList>
    </citation>
    <scope>NUCLEOTIDE SEQUENCE [LARGE SCALE GENOMIC DNA]</scope>
    <source>
        <strain evidence="7">SpSt-605</strain>
    </source>
</reference>
<dbReference type="SUPFAM" id="SSF53335">
    <property type="entry name" value="S-adenosyl-L-methionine-dependent methyltransferases"/>
    <property type="match status" value="1"/>
</dbReference>
<dbReference type="PROSITE" id="PS50123">
    <property type="entry name" value="CHER"/>
    <property type="match status" value="1"/>
</dbReference>
<evidence type="ECO:0000256" key="4">
    <source>
        <dbReference type="ARBA" id="ARBA00022679"/>
    </source>
</evidence>
<evidence type="ECO:0000259" key="6">
    <source>
        <dbReference type="PROSITE" id="PS50123"/>
    </source>
</evidence>
<dbReference type="SUPFAM" id="SSF47757">
    <property type="entry name" value="Chemotaxis receptor methyltransferase CheR, N-terminal domain"/>
    <property type="match status" value="1"/>
</dbReference>
<keyword evidence="4 7" id="KW-0808">Transferase</keyword>
<name>A0A832GP73_9BACT</name>
<comment type="caution">
    <text evidence="7">The sequence shown here is derived from an EMBL/GenBank/DDBJ whole genome shotgun (WGS) entry which is preliminary data.</text>
</comment>